<evidence type="ECO:0000259" key="1">
    <source>
        <dbReference type="Pfam" id="PF06742"/>
    </source>
</evidence>
<dbReference type="PANTHER" id="PTHR36509:SF2">
    <property type="entry name" value="BLL3101 PROTEIN"/>
    <property type="match status" value="1"/>
</dbReference>
<evidence type="ECO:0000313" key="3">
    <source>
        <dbReference type="EMBL" id="RJF91380.1"/>
    </source>
</evidence>
<accession>A0A418WMZ5</accession>
<sequence>MTARLGQIPGRANSPRHDASWKMSALAWFPACPLYADSWKKQTFVQARVLSESACSFMSSAGEHPYFPEPSCGYFPMCTLLPKPYKSSEESAAMSDHPATEDWREEYAYTLGAQAYIYAFPLVYLSKLRYDWTNVSDSSFFASLNHFHHKRVLSNHINYTSGGSPNQDTLYSWGWLDLRQGPVVLTHPEMGNRYFTFEIADMFSDNFAYVGKRTTGGAAGAFAILSPGWDGELPSDILGSFQSPTRFALVFGRTLVKDEKDVAAVNALQDGYHMIPLALWGQSDPQVPEGRDVFKPYDSAHDPLADWKTINSAWSENPLPKDRDTELVRLFGEIGIGPDFTAESVDALPEPTRQGLARAAATTRPMLDAMIATGAYKAKLLNGWMYPPRTFGRAGLHGDFVVRASGQCLGGIISNDAEEAVYLPAFNDVGGDPLVGGRRYAIRFGADELPPVDQFWSITMYGRDHNFVPNDTMRYSIGDRTPDLAKAADGSLSIYIQPNPPTDPAERANWLPSPRQGSFHLVLRTYGPKQPIIDQVWVPPAVTPA</sequence>
<protein>
    <submittedName>
        <fullName evidence="3">DUF1254 domain-containing protein</fullName>
    </submittedName>
</protein>
<feature type="domain" description="DUF1214" evidence="1">
    <location>
        <begin position="419"/>
        <end position="530"/>
    </location>
</feature>
<dbReference type="InterPro" id="IPR037050">
    <property type="entry name" value="DUF1254_sf"/>
</dbReference>
<dbReference type="Gene3D" id="2.60.40.1610">
    <property type="entry name" value="Domain of unknown function DUF1254"/>
    <property type="match status" value="1"/>
</dbReference>
<dbReference type="OrthoDB" id="9777345at2"/>
<reference evidence="3 4" key="1">
    <citation type="submission" date="2018-09" db="EMBL/GenBank/DDBJ databases">
        <authorList>
            <person name="Zhu H."/>
        </authorList>
    </citation>
    <scope>NUCLEOTIDE SEQUENCE [LARGE SCALE GENOMIC DNA]</scope>
    <source>
        <strain evidence="3 4">K2R01-6</strain>
    </source>
</reference>
<evidence type="ECO:0000259" key="2">
    <source>
        <dbReference type="Pfam" id="PF06863"/>
    </source>
</evidence>
<dbReference type="InterPro" id="IPR010679">
    <property type="entry name" value="DUF1254"/>
</dbReference>
<dbReference type="AlphaFoldDB" id="A0A418WMZ5"/>
<dbReference type="Proteomes" id="UP000286100">
    <property type="component" value="Unassembled WGS sequence"/>
</dbReference>
<dbReference type="InterPro" id="IPR010621">
    <property type="entry name" value="DUF1214"/>
</dbReference>
<dbReference type="Pfam" id="PF06742">
    <property type="entry name" value="DUF1214"/>
    <property type="match status" value="1"/>
</dbReference>
<dbReference type="Gene3D" id="2.60.120.600">
    <property type="entry name" value="Domain of unknown function DUF1214, C-terminal domain"/>
    <property type="match status" value="1"/>
</dbReference>
<evidence type="ECO:0000313" key="4">
    <source>
        <dbReference type="Proteomes" id="UP000286100"/>
    </source>
</evidence>
<dbReference type="SUPFAM" id="SSF160935">
    <property type="entry name" value="VPA0735-like"/>
    <property type="match status" value="1"/>
</dbReference>
<dbReference type="EMBL" id="QYUM01000003">
    <property type="protein sequence ID" value="RJF91380.1"/>
    <property type="molecule type" value="Genomic_DNA"/>
</dbReference>
<name>A0A418WMZ5_9SPHN</name>
<comment type="caution">
    <text evidence="3">The sequence shown here is derived from an EMBL/GenBank/DDBJ whole genome shotgun (WGS) entry which is preliminary data.</text>
</comment>
<dbReference type="PANTHER" id="PTHR36509">
    <property type="entry name" value="BLL3101 PROTEIN"/>
    <property type="match status" value="1"/>
</dbReference>
<dbReference type="InterPro" id="IPR037049">
    <property type="entry name" value="DUF1214_C_sf"/>
</dbReference>
<feature type="domain" description="DUF1254" evidence="2">
    <location>
        <begin position="145"/>
        <end position="276"/>
    </location>
</feature>
<organism evidence="3 4">
    <name type="scientific">Sphingomonas cavernae</name>
    <dbReference type="NCBI Taxonomy" id="2320861"/>
    <lineage>
        <taxon>Bacteria</taxon>
        <taxon>Pseudomonadati</taxon>
        <taxon>Pseudomonadota</taxon>
        <taxon>Alphaproteobacteria</taxon>
        <taxon>Sphingomonadales</taxon>
        <taxon>Sphingomonadaceae</taxon>
        <taxon>Sphingomonas</taxon>
    </lineage>
</organism>
<dbReference type="Pfam" id="PF06863">
    <property type="entry name" value="DUF1254"/>
    <property type="match status" value="1"/>
</dbReference>
<gene>
    <name evidence="3" type="ORF">D3876_14885</name>
</gene>
<proteinExistence type="predicted"/>
<keyword evidence="4" id="KW-1185">Reference proteome</keyword>